<organism evidence="1 2">
    <name type="scientific">Panagrolaimus sp. PS1159</name>
    <dbReference type="NCBI Taxonomy" id="55785"/>
    <lineage>
        <taxon>Eukaryota</taxon>
        <taxon>Metazoa</taxon>
        <taxon>Ecdysozoa</taxon>
        <taxon>Nematoda</taxon>
        <taxon>Chromadorea</taxon>
        <taxon>Rhabditida</taxon>
        <taxon>Tylenchina</taxon>
        <taxon>Panagrolaimomorpha</taxon>
        <taxon>Panagrolaimoidea</taxon>
        <taxon>Panagrolaimidae</taxon>
        <taxon>Panagrolaimus</taxon>
    </lineage>
</organism>
<protein>
    <submittedName>
        <fullName evidence="2">Exocyst complex component Sec3 C-terminal domain-containing protein</fullName>
    </submittedName>
</protein>
<dbReference type="WBParaSite" id="PS1159_v2.g6824.t1">
    <property type="protein sequence ID" value="PS1159_v2.g6824.t1"/>
    <property type="gene ID" value="PS1159_v2.g6824"/>
</dbReference>
<proteinExistence type="predicted"/>
<evidence type="ECO:0000313" key="2">
    <source>
        <dbReference type="WBParaSite" id="PS1159_v2.g6824.t1"/>
    </source>
</evidence>
<sequence length="519" mass="60721">MQTHQGTTSFFTGLYGSSMILFKQRVDQLIQSHAYSFESYRPPKKMRVGVLPIVAQYENLAKHAEILFENSERRTDLEKWHEKLIDALFKGINNVAESPNSKSPPAVVRFENFHQLYLSLSALKIDCLDARRKQARKIYQSSIDDYVKEYMGRPLEKIHVFFEQIEKALENGIRPEEIGYQQQFSRLELKKVVQAYPGKEVKKGLENLYKKVEKHLIDGSSLIEVCDVEVYQMMKIMKDSVSFKEQNQLFVNDTSQIYDNQYFNLNLNQKNKCPVLISVQTYSKPYKDKNCDSIICENYKEKKKLQLWNKSSDLKNLTTATFDENEKKRWKKNFFPKSKNSTLSLHITPISINSPASDFNSDKNYDRFKKEKARLIKKKEKTKQNSTASKCVIQYPFEFPRQQNDKVQEPKVSQFKAFQRLFNPNQKLKNSFQNNKSFAAHVVLQNLPHHNTVATQCRSFQQMAKFSPNFRQLCSSLFLRAIGNTMIRNNFLRSSGIRLSQSTRNGMFFKKCDVKISYK</sequence>
<accession>A0AC35GMD8</accession>
<dbReference type="Proteomes" id="UP000887580">
    <property type="component" value="Unplaced"/>
</dbReference>
<evidence type="ECO:0000313" key="1">
    <source>
        <dbReference type="Proteomes" id="UP000887580"/>
    </source>
</evidence>
<name>A0AC35GMD8_9BILA</name>
<reference evidence="2" key="1">
    <citation type="submission" date="2022-11" db="UniProtKB">
        <authorList>
            <consortium name="WormBaseParasite"/>
        </authorList>
    </citation>
    <scope>IDENTIFICATION</scope>
</reference>